<evidence type="ECO:0000313" key="3">
    <source>
        <dbReference type="Proteomes" id="UP000271256"/>
    </source>
</evidence>
<keyword evidence="1" id="KW-0472">Membrane</keyword>
<accession>A0A494X0K9</accession>
<feature type="transmembrane region" description="Helical" evidence="1">
    <location>
        <begin position="6"/>
        <end position="27"/>
    </location>
</feature>
<dbReference type="RefSeq" id="WP_121450800.1">
    <property type="nucleotide sequence ID" value="NZ_RBWE01000001.1"/>
</dbReference>
<dbReference type="AlphaFoldDB" id="A0A494X0K9"/>
<gene>
    <name evidence="2" type="ORF">D7024_05015</name>
</gene>
<dbReference type="EMBL" id="RBWE01000001">
    <property type="protein sequence ID" value="RKO66364.1"/>
    <property type="molecule type" value="Genomic_DNA"/>
</dbReference>
<proteinExistence type="predicted"/>
<keyword evidence="3" id="KW-1185">Reference proteome</keyword>
<organism evidence="2 3">
    <name type="scientific">Desulfofundulus salinus</name>
    <dbReference type="NCBI Taxonomy" id="2419843"/>
    <lineage>
        <taxon>Bacteria</taxon>
        <taxon>Bacillati</taxon>
        <taxon>Bacillota</taxon>
        <taxon>Clostridia</taxon>
        <taxon>Eubacteriales</taxon>
        <taxon>Peptococcaceae</taxon>
        <taxon>Desulfofundulus</taxon>
    </lineage>
</organism>
<comment type="caution">
    <text evidence="2">The sequence shown here is derived from an EMBL/GenBank/DDBJ whole genome shotgun (WGS) entry which is preliminary data.</text>
</comment>
<name>A0A494X0K9_9FIRM</name>
<evidence type="ECO:0000256" key="1">
    <source>
        <dbReference type="SAM" id="Phobius"/>
    </source>
</evidence>
<protein>
    <submittedName>
        <fullName evidence="2">Uncharacterized protein</fullName>
    </submittedName>
</protein>
<reference evidence="2 3" key="1">
    <citation type="submission" date="2018-10" db="EMBL/GenBank/DDBJ databases">
        <authorList>
            <person name="Grouzdev D.S."/>
            <person name="Krutkina M.S."/>
            <person name="Tourova T.P."/>
            <person name="Nazina T.N."/>
        </authorList>
    </citation>
    <scope>NUCLEOTIDE SEQUENCE [LARGE SCALE GENOMIC DNA]</scope>
    <source>
        <strain evidence="2 3">435</strain>
    </source>
</reference>
<keyword evidence="1" id="KW-0812">Transmembrane</keyword>
<sequence>MSRVGAWFTATFLVLSAAVGMLAWFYARPRRTTESRAGAGRPASPGPRRASSGLKDFWEVKDVRRSLLILTGDRYRMVCRITAADYWLLSENEQNNVEDALRGALRQLNYPVQFLVTSEAVDTRAAVEELREMAPSLPGTLADMALARANWLTGLMQERAVSARRAYVVLSYNTVKGFDHALEELQARANTLAVALAGAKIRLEPLSSEALVDLLAHLLNRGRAWRPSEAVKAGVLCLYHVGERDVYEDAVPAA</sequence>
<dbReference type="Proteomes" id="UP000271256">
    <property type="component" value="Unassembled WGS sequence"/>
</dbReference>
<keyword evidence="1" id="KW-1133">Transmembrane helix</keyword>
<evidence type="ECO:0000313" key="2">
    <source>
        <dbReference type="EMBL" id="RKO66364.1"/>
    </source>
</evidence>
<dbReference type="OrthoDB" id="1807553at2"/>